<feature type="domain" description="Spermatogenesis-associated protein 20-like TRX" evidence="1">
    <location>
        <begin position="5"/>
        <end position="158"/>
    </location>
</feature>
<gene>
    <name evidence="2" type="ordered locus">Solca_1191</name>
</gene>
<dbReference type="PANTHER" id="PTHR42899:SF1">
    <property type="entry name" value="SPERMATOGENESIS-ASSOCIATED PROTEIN 20"/>
    <property type="match status" value="1"/>
</dbReference>
<reference evidence="2" key="1">
    <citation type="submission" date="2012-02" db="EMBL/GenBank/DDBJ databases">
        <title>The complete genome of Solitalea canadensis DSM 3403.</title>
        <authorList>
            <consortium name="US DOE Joint Genome Institute (JGI-PGF)"/>
            <person name="Lucas S."/>
            <person name="Copeland A."/>
            <person name="Lapidus A."/>
            <person name="Glavina del Rio T."/>
            <person name="Dalin E."/>
            <person name="Tice H."/>
            <person name="Bruce D."/>
            <person name="Goodwin L."/>
            <person name="Pitluck S."/>
            <person name="Peters L."/>
            <person name="Ovchinnikova G."/>
            <person name="Lu M."/>
            <person name="Kyrpides N."/>
            <person name="Mavromatis K."/>
            <person name="Ivanova N."/>
            <person name="Brettin T."/>
            <person name="Detter J.C."/>
            <person name="Han C."/>
            <person name="Larimer F."/>
            <person name="Land M."/>
            <person name="Hauser L."/>
            <person name="Markowitz V."/>
            <person name="Cheng J.-F."/>
            <person name="Hugenholtz P."/>
            <person name="Woyke T."/>
            <person name="Wu D."/>
            <person name="Spring S."/>
            <person name="Schroeder M."/>
            <person name="Kopitz M."/>
            <person name="Brambilla E."/>
            <person name="Klenk H.-P."/>
            <person name="Eisen J.A."/>
        </authorList>
    </citation>
    <scope>NUCLEOTIDE SEQUENCE</scope>
    <source>
        <strain evidence="2">DSM 3403</strain>
    </source>
</reference>
<dbReference type="AlphaFoldDB" id="H8KTF5"/>
<dbReference type="EMBL" id="CP003349">
    <property type="protein sequence ID" value="AFD06292.1"/>
    <property type="molecule type" value="Genomic_DNA"/>
</dbReference>
<sequence length="674" mass="77827">MQTHTNSLIHETSPYLLQHAHNPVNWYPWGAEALQKAKDENKLILVSVGYSACHWCHVMEHESFEDEQVASIMNEHFVCIKVDREERPDIDQVYMNAVQLMTGGGGWPLNCFCLPDQRPFYGGTYFRKQDWMRLLNDLQAFFVNKPKEAEEYADRLHKGIKQSDVVGFVAEQKEYSVNTLKEIVDPWTRYFDYSDGGYNRAPKFPLPNNFQFLLRYARLAKDQASNVITRLTLDKMAYGGIYDQLGGGFARYSVDSVWLVPHFEKMLYDNGQLVSLYAEAYQYSGSLLYKNVVAETLEFIRRELTSPEGGFYSALDADSEGVEGKFYCWTRDELKGILSDDEEIFSTYYNVTEEGNWEETNILHRKEDDKVIANAHGLSEDELTVIIDRCKAKLMKVREHRVRPGLDDKILTSWNGIMLKGYIDAYRVFRVDEYLQTALTNASFLLENLKQADGSWKRNYKNGNATINAFLDDYVLVAEAFIELYQATFDEQWLAEAKAIVDYCIEHFYDQQSGMFYYTSNTDEQLITRKFELMDSVIPSSNSVLARVLLKIGTYYQQENYLELTAQMLTNISEHIKKYASSYSNWALLMLERVFPFYEVAITGSDWQIKTKELDQYYIPNKLVLGGANGTLPLLEGKMSTETKIYVCVNRTCQLPVTEVIEAVGQMKEDFPLV</sequence>
<dbReference type="Pfam" id="PF03190">
    <property type="entry name" value="Thioredox_DsbH"/>
    <property type="match status" value="1"/>
</dbReference>
<evidence type="ECO:0000313" key="3">
    <source>
        <dbReference type="Proteomes" id="UP000007590"/>
    </source>
</evidence>
<protein>
    <submittedName>
        <fullName evidence="2">Protein containing a thioredoxin domain</fullName>
    </submittedName>
</protein>
<dbReference type="Proteomes" id="UP000007590">
    <property type="component" value="Chromosome"/>
</dbReference>
<evidence type="ECO:0000313" key="2">
    <source>
        <dbReference type="EMBL" id="AFD06292.1"/>
    </source>
</evidence>
<dbReference type="PIRSF" id="PIRSF006402">
    <property type="entry name" value="UCP006402_thioredoxin"/>
    <property type="match status" value="1"/>
</dbReference>
<dbReference type="InterPro" id="IPR024705">
    <property type="entry name" value="Ssp411"/>
</dbReference>
<dbReference type="Gene3D" id="3.40.30.10">
    <property type="entry name" value="Glutaredoxin"/>
    <property type="match status" value="1"/>
</dbReference>
<dbReference type="InterPro" id="IPR036249">
    <property type="entry name" value="Thioredoxin-like_sf"/>
</dbReference>
<dbReference type="STRING" id="929556.Solca_1191"/>
<dbReference type="HOGENOM" id="CLU_014051_4_2_10"/>
<dbReference type="eggNOG" id="COG1331">
    <property type="taxonomic scope" value="Bacteria"/>
</dbReference>
<dbReference type="PANTHER" id="PTHR42899">
    <property type="entry name" value="SPERMATOGENESIS-ASSOCIATED PROTEIN 20"/>
    <property type="match status" value="1"/>
</dbReference>
<keyword evidence="3" id="KW-1185">Reference proteome</keyword>
<dbReference type="Gene3D" id="1.50.10.20">
    <property type="match status" value="1"/>
</dbReference>
<organism evidence="2 3">
    <name type="scientific">Solitalea canadensis (strain ATCC 29591 / DSM 3403 / JCM 21819 / LMG 8368 / NBRC 15130 / NCIMB 12057 / USAM 9D)</name>
    <name type="common">Flexibacter canadensis</name>
    <dbReference type="NCBI Taxonomy" id="929556"/>
    <lineage>
        <taxon>Bacteria</taxon>
        <taxon>Pseudomonadati</taxon>
        <taxon>Bacteroidota</taxon>
        <taxon>Sphingobacteriia</taxon>
        <taxon>Sphingobacteriales</taxon>
        <taxon>Sphingobacteriaceae</taxon>
        <taxon>Solitalea</taxon>
    </lineage>
</organism>
<dbReference type="InterPro" id="IPR004879">
    <property type="entry name" value="Ssp411-like_TRX"/>
</dbReference>
<dbReference type="CDD" id="cd02955">
    <property type="entry name" value="SSP411"/>
    <property type="match status" value="1"/>
</dbReference>
<proteinExistence type="predicted"/>
<accession>H8KTF5</accession>
<dbReference type="RefSeq" id="WP_014679519.1">
    <property type="nucleotide sequence ID" value="NC_017770.1"/>
</dbReference>
<dbReference type="SUPFAM" id="SSF52833">
    <property type="entry name" value="Thioredoxin-like"/>
    <property type="match status" value="1"/>
</dbReference>
<name>H8KTF5_SOLCM</name>
<dbReference type="InterPro" id="IPR008928">
    <property type="entry name" value="6-hairpin_glycosidase_sf"/>
</dbReference>
<dbReference type="SUPFAM" id="SSF48208">
    <property type="entry name" value="Six-hairpin glycosidases"/>
    <property type="match status" value="1"/>
</dbReference>
<dbReference type="KEGG" id="scn:Solca_1191"/>
<dbReference type="OrthoDB" id="9762614at2"/>
<dbReference type="GO" id="GO:0005975">
    <property type="term" value="P:carbohydrate metabolic process"/>
    <property type="evidence" value="ECO:0007669"/>
    <property type="project" value="InterPro"/>
</dbReference>
<evidence type="ECO:0000259" key="1">
    <source>
        <dbReference type="Pfam" id="PF03190"/>
    </source>
</evidence>